<evidence type="ECO:0000259" key="7">
    <source>
        <dbReference type="PROSITE" id="PS50048"/>
    </source>
</evidence>
<dbReference type="Pfam" id="PF04082">
    <property type="entry name" value="Fungal_trans"/>
    <property type="match status" value="1"/>
</dbReference>
<dbReference type="Proteomes" id="UP000184330">
    <property type="component" value="Unassembled WGS sequence"/>
</dbReference>
<gene>
    <name evidence="8" type="ORF">PAC_04741</name>
</gene>
<proteinExistence type="predicted"/>
<dbReference type="InterPro" id="IPR007219">
    <property type="entry name" value="XnlR_reg_dom"/>
</dbReference>
<dbReference type="SMART" id="SM00066">
    <property type="entry name" value="GAL4"/>
    <property type="match status" value="1"/>
</dbReference>
<sequence length="733" mass="81764">MQATPRATKARRSHAGCNTCRARKVGRPPTIEGVNDSDHSYWSGGNEVSKKRKRTYRSCTGCRSSKNRCSGDKPSCLRCQQKGLECIWEEDSVPAWTRRLASVTPQVGGNPIDTVAARDEGGEEHREIGHSAIEASDVEHSERRLGTRESLPTWLTLARLPDAGKIRLLVEQYFKYLHPLRCFAFIHKPSFLQRIDNEVVADHNENALVCIICALGAQLYAVEYSNKNEDISHKGIFSAGNQWAKTAQEIILANLGDISVENLMAAVLLHDHELRIGNYANAFMISGLTARMAQALQINLEYSTDVLCRDIAGGPSASDRESRRRLAWSCYILDTLVGSGVDQLTLFDERDIKIQLPCDERSFLLQLPCITQTLEEGEVLRFLPPESKENAQLRYIKRLNTAKDPWLPNSEFVLLDAECRRWYETLPNSLKFTPASIYIRKETNQIGALCLLHLAYQNTMCDLYRIGAPALYKLRGAFEFPPEQQGFLNHLQSVLYEHGKSVALITIEAMRHGPNTLADSWIPSIIYDASRIMLYHVTQLIDPAKDSSKATILETAPLLKSNIKALEMMRSLCSIANPLATAEAMLEKAGLGSDFVPSSIVPYEPYPPDREDSERSSVPGTPAQSAPDYVLNPLSIYRMARKAIPEKHEPEKIASPANIAQNHSTPAAQHIAARTQEEPCLNNAYDPSAAEQAAFDEFQMFLTSDPGWQWQPAETATGSVTDGALPPWMPIFR</sequence>
<evidence type="ECO:0000256" key="1">
    <source>
        <dbReference type="ARBA" id="ARBA00004123"/>
    </source>
</evidence>
<dbReference type="Gene3D" id="4.10.240.10">
    <property type="entry name" value="Zn(2)-C6 fungal-type DNA-binding domain"/>
    <property type="match status" value="1"/>
</dbReference>
<dbReference type="AlphaFoldDB" id="A0A1L7WQ07"/>
<dbReference type="GO" id="GO:0005634">
    <property type="term" value="C:nucleus"/>
    <property type="evidence" value="ECO:0007669"/>
    <property type="project" value="UniProtKB-SubCell"/>
</dbReference>
<dbReference type="GO" id="GO:0000981">
    <property type="term" value="F:DNA-binding transcription factor activity, RNA polymerase II-specific"/>
    <property type="evidence" value="ECO:0007669"/>
    <property type="project" value="InterPro"/>
</dbReference>
<evidence type="ECO:0000256" key="5">
    <source>
        <dbReference type="ARBA" id="ARBA00023242"/>
    </source>
</evidence>
<dbReference type="PANTHER" id="PTHR47338">
    <property type="entry name" value="ZN(II)2CYS6 TRANSCRIPTION FACTOR (EUROFUNG)-RELATED"/>
    <property type="match status" value="1"/>
</dbReference>
<name>A0A1L7WQ07_9HELO</name>
<keyword evidence="4" id="KW-0804">Transcription</keyword>
<comment type="subcellular location">
    <subcellularLocation>
        <location evidence="1">Nucleus</location>
    </subcellularLocation>
</comment>
<evidence type="ECO:0000313" key="8">
    <source>
        <dbReference type="EMBL" id="CZR54857.1"/>
    </source>
</evidence>
<protein>
    <submittedName>
        <fullName evidence="8">Related to nitrate assimilation regulatory protein nirA</fullName>
    </submittedName>
</protein>
<evidence type="ECO:0000256" key="6">
    <source>
        <dbReference type="SAM" id="MobiDB-lite"/>
    </source>
</evidence>
<keyword evidence="9" id="KW-1185">Reference proteome</keyword>
<dbReference type="SUPFAM" id="SSF57701">
    <property type="entry name" value="Zn2/Cys6 DNA-binding domain"/>
    <property type="match status" value="1"/>
</dbReference>
<evidence type="ECO:0000256" key="3">
    <source>
        <dbReference type="ARBA" id="ARBA00023015"/>
    </source>
</evidence>
<dbReference type="STRING" id="576137.A0A1L7WQ07"/>
<dbReference type="PROSITE" id="PS50048">
    <property type="entry name" value="ZN2_CY6_FUNGAL_2"/>
    <property type="match status" value="1"/>
</dbReference>
<feature type="domain" description="Zn(2)-C6 fungal-type" evidence="7">
    <location>
        <begin position="58"/>
        <end position="88"/>
    </location>
</feature>
<accession>A0A1L7WQ07</accession>
<feature type="region of interest" description="Disordered" evidence="6">
    <location>
        <begin position="602"/>
        <end position="627"/>
    </location>
</feature>
<evidence type="ECO:0000256" key="4">
    <source>
        <dbReference type="ARBA" id="ARBA00023163"/>
    </source>
</evidence>
<dbReference type="EMBL" id="FJOG01000005">
    <property type="protein sequence ID" value="CZR54857.1"/>
    <property type="molecule type" value="Genomic_DNA"/>
</dbReference>
<dbReference type="CDD" id="cd00067">
    <property type="entry name" value="GAL4"/>
    <property type="match status" value="1"/>
</dbReference>
<dbReference type="GO" id="GO:0003677">
    <property type="term" value="F:DNA binding"/>
    <property type="evidence" value="ECO:0007669"/>
    <property type="project" value="InterPro"/>
</dbReference>
<dbReference type="InterPro" id="IPR001138">
    <property type="entry name" value="Zn2Cys6_DnaBD"/>
</dbReference>
<dbReference type="SMART" id="SM00906">
    <property type="entry name" value="Fungal_trans"/>
    <property type="match status" value="1"/>
</dbReference>
<evidence type="ECO:0000313" key="9">
    <source>
        <dbReference type="Proteomes" id="UP000184330"/>
    </source>
</evidence>
<reference evidence="8 9" key="1">
    <citation type="submission" date="2016-03" db="EMBL/GenBank/DDBJ databases">
        <authorList>
            <person name="Ploux O."/>
        </authorList>
    </citation>
    <scope>NUCLEOTIDE SEQUENCE [LARGE SCALE GENOMIC DNA]</scope>
    <source>
        <strain evidence="8 9">UAMH 11012</strain>
    </source>
</reference>
<organism evidence="8 9">
    <name type="scientific">Phialocephala subalpina</name>
    <dbReference type="NCBI Taxonomy" id="576137"/>
    <lineage>
        <taxon>Eukaryota</taxon>
        <taxon>Fungi</taxon>
        <taxon>Dikarya</taxon>
        <taxon>Ascomycota</taxon>
        <taxon>Pezizomycotina</taxon>
        <taxon>Leotiomycetes</taxon>
        <taxon>Helotiales</taxon>
        <taxon>Mollisiaceae</taxon>
        <taxon>Phialocephala</taxon>
        <taxon>Phialocephala fortinii species complex</taxon>
    </lineage>
</organism>
<evidence type="ECO:0000256" key="2">
    <source>
        <dbReference type="ARBA" id="ARBA00022723"/>
    </source>
</evidence>
<dbReference type="InterPro" id="IPR050815">
    <property type="entry name" value="TF_fung"/>
</dbReference>
<feature type="region of interest" description="Disordered" evidence="6">
    <location>
        <begin position="1"/>
        <end position="47"/>
    </location>
</feature>
<dbReference type="OrthoDB" id="4685598at2759"/>
<dbReference type="PANTHER" id="PTHR47338:SF7">
    <property type="entry name" value="ZN(II)2CYS6 TRANSCRIPTION FACTOR (EUROFUNG)"/>
    <property type="match status" value="1"/>
</dbReference>
<dbReference type="PROSITE" id="PS00463">
    <property type="entry name" value="ZN2_CY6_FUNGAL_1"/>
    <property type="match status" value="1"/>
</dbReference>
<dbReference type="Pfam" id="PF00172">
    <property type="entry name" value="Zn_clus"/>
    <property type="match status" value="1"/>
</dbReference>
<dbReference type="GO" id="GO:0006351">
    <property type="term" value="P:DNA-templated transcription"/>
    <property type="evidence" value="ECO:0007669"/>
    <property type="project" value="InterPro"/>
</dbReference>
<keyword evidence="5" id="KW-0539">Nucleus</keyword>
<dbReference type="GO" id="GO:0008270">
    <property type="term" value="F:zinc ion binding"/>
    <property type="evidence" value="ECO:0007669"/>
    <property type="project" value="InterPro"/>
</dbReference>
<keyword evidence="2" id="KW-0479">Metal-binding</keyword>
<keyword evidence="3" id="KW-0805">Transcription regulation</keyword>
<dbReference type="CDD" id="cd12148">
    <property type="entry name" value="fungal_TF_MHR"/>
    <property type="match status" value="1"/>
</dbReference>
<dbReference type="InterPro" id="IPR036864">
    <property type="entry name" value="Zn2-C6_fun-type_DNA-bd_sf"/>
</dbReference>